<dbReference type="AlphaFoldDB" id="C4L4U5"/>
<dbReference type="OrthoDB" id="9806267at2"/>
<protein>
    <submittedName>
        <fullName evidence="5">Cell wall hydrolase/autolysin</fullName>
    </submittedName>
</protein>
<dbReference type="SMART" id="SM00646">
    <property type="entry name" value="Ami_3"/>
    <property type="match status" value="1"/>
</dbReference>
<evidence type="ECO:0000313" key="5">
    <source>
        <dbReference type="EMBL" id="ACQ69690.1"/>
    </source>
</evidence>
<proteinExistence type="predicted"/>
<dbReference type="EMBL" id="CP001615">
    <property type="protein sequence ID" value="ACQ69690.1"/>
    <property type="molecule type" value="Genomic_DNA"/>
</dbReference>
<dbReference type="KEGG" id="eat:EAT1b_0759"/>
<dbReference type="Gene3D" id="2.30.30.40">
    <property type="entry name" value="SH3 Domains"/>
    <property type="match status" value="3"/>
</dbReference>
<dbReference type="Gene3D" id="3.40.630.40">
    <property type="entry name" value="Zn-dependent exopeptidases"/>
    <property type="match status" value="1"/>
</dbReference>
<dbReference type="SUPFAM" id="SSF53187">
    <property type="entry name" value="Zn-dependent exopeptidases"/>
    <property type="match status" value="1"/>
</dbReference>
<dbReference type="Pfam" id="PF08239">
    <property type="entry name" value="SH3_3"/>
    <property type="match status" value="3"/>
</dbReference>
<feature type="domain" description="SH3b" evidence="4">
    <location>
        <begin position="24"/>
        <end position="89"/>
    </location>
</feature>
<evidence type="ECO:0000256" key="2">
    <source>
        <dbReference type="ARBA" id="ARBA00023316"/>
    </source>
</evidence>
<dbReference type="InterPro" id="IPR002508">
    <property type="entry name" value="MurNAc-LAA_cat"/>
</dbReference>
<dbReference type="GO" id="GO:0008745">
    <property type="term" value="F:N-acetylmuramoyl-L-alanine amidase activity"/>
    <property type="evidence" value="ECO:0007669"/>
    <property type="project" value="InterPro"/>
</dbReference>
<dbReference type="GO" id="GO:0071555">
    <property type="term" value="P:cell wall organization"/>
    <property type="evidence" value="ECO:0007669"/>
    <property type="project" value="UniProtKB-KW"/>
</dbReference>
<accession>C4L4U5</accession>
<evidence type="ECO:0000259" key="4">
    <source>
        <dbReference type="PROSITE" id="PS51781"/>
    </source>
</evidence>
<dbReference type="STRING" id="360911.EAT1b_0759"/>
<dbReference type="GO" id="GO:0009253">
    <property type="term" value="P:peptidoglycan catabolic process"/>
    <property type="evidence" value="ECO:0007669"/>
    <property type="project" value="InterPro"/>
</dbReference>
<dbReference type="InterPro" id="IPR050695">
    <property type="entry name" value="N-acetylmuramoyl_amidase_3"/>
</dbReference>
<dbReference type="HOGENOM" id="CLU_428807_0_0_9"/>
<evidence type="ECO:0000256" key="3">
    <source>
        <dbReference type="SAM" id="SignalP"/>
    </source>
</evidence>
<dbReference type="eggNOG" id="COG0860">
    <property type="taxonomic scope" value="Bacteria"/>
</dbReference>
<evidence type="ECO:0000256" key="1">
    <source>
        <dbReference type="ARBA" id="ARBA00022801"/>
    </source>
</evidence>
<dbReference type="PANTHER" id="PTHR30404">
    <property type="entry name" value="N-ACETYLMURAMOYL-L-ALANINE AMIDASE"/>
    <property type="match status" value="1"/>
</dbReference>
<keyword evidence="2" id="KW-0961">Cell wall biogenesis/degradation</keyword>
<gene>
    <name evidence="5" type="ordered locus">EAT1b_0759</name>
</gene>
<dbReference type="Pfam" id="PF01520">
    <property type="entry name" value="Amidase_3"/>
    <property type="match status" value="1"/>
</dbReference>
<keyword evidence="1 5" id="KW-0378">Hydrolase</keyword>
<dbReference type="CDD" id="cd02696">
    <property type="entry name" value="MurNAc-LAA"/>
    <property type="match status" value="1"/>
</dbReference>
<name>C4L4U5_EXISA</name>
<keyword evidence="3" id="KW-0732">Signal</keyword>
<dbReference type="PROSITE" id="PS51781">
    <property type="entry name" value="SH3B"/>
    <property type="match status" value="3"/>
</dbReference>
<dbReference type="Proteomes" id="UP000000716">
    <property type="component" value="Chromosome"/>
</dbReference>
<dbReference type="PANTHER" id="PTHR30404:SF0">
    <property type="entry name" value="N-ACETYLMURAMOYL-L-ALANINE AMIDASE AMIC"/>
    <property type="match status" value="1"/>
</dbReference>
<organism evidence="5 6">
    <name type="scientific">Exiguobacterium sp. (strain ATCC BAA-1283 / AT1b)</name>
    <dbReference type="NCBI Taxonomy" id="360911"/>
    <lineage>
        <taxon>Bacteria</taxon>
        <taxon>Bacillati</taxon>
        <taxon>Bacillota</taxon>
        <taxon>Bacilli</taxon>
        <taxon>Bacillales</taxon>
        <taxon>Bacillales Family XII. Incertae Sedis</taxon>
        <taxon>Exiguobacterium</taxon>
    </lineage>
</organism>
<dbReference type="RefSeq" id="WP_012726809.1">
    <property type="nucleotide sequence ID" value="NC_012673.1"/>
</dbReference>
<keyword evidence="6" id="KW-1185">Reference proteome</keyword>
<evidence type="ECO:0000313" key="6">
    <source>
        <dbReference type="Proteomes" id="UP000000716"/>
    </source>
</evidence>
<reference evidence="5 6" key="1">
    <citation type="journal article" date="2011" name="J. Bacteriol.">
        <title>Complete genome sequence of the Thermophilic Bacterium Exiguobacterium sp. AT1b.</title>
        <authorList>
            <person name="Vishnivetskaya T.A."/>
            <person name="Lucas S."/>
            <person name="Copeland A."/>
            <person name="Lapidus A."/>
            <person name="Glavina Del Rio T."/>
            <person name="Dalin E."/>
            <person name="Tice H."/>
            <person name="Bruce D.C."/>
            <person name="Goodwin L.A."/>
            <person name="Pitluck S."/>
            <person name="Saunders E."/>
            <person name="Brettin T."/>
            <person name="Detter C."/>
            <person name="Han C."/>
            <person name="Larimer F."/>
            <person name="Land M.L."/>
            <person name="Hauser L.J."/>
            <person name="Kyrpides N.C."/>
            <person name="Ovchinnikova G."/>
            <person name="Kathariou S."/>
            <person name="Ramaley R.F."/>
            <person name="Rodrigues D.F."/>
            <person name="Hendrix C."/>
            <person name="Richardson P."/>
            <person name="Tiedje J.M."/>
        </authorList>
    </citation>
    <scope>NUCLEOTIDE SEQUENCE [LARGE SCALE GENOMIC DNA]</scope>
    <source>
        <strain evidence="6">ATCC BAA-1283 / AT1b</strain>
    </source>
</reference>
<feature type="domain" description="SH3b" evidence="4">
    <location>
        <begin position="385"/>
        <end position="448"/>
    </location>
</feature>
<dbReference type="SMART" id="SM00287">
    <property type="entry name" value="SH3b"/>
    <property type="match status" value="3"/>
</dbReference>
<feature type="signal peptide" evidence="3">
    <location>
        <begin position="1"/>
        <end position="26"/>
    </location>
</feature>
<dbReference type="GO" id="GO:0030288">
    <property type="term" value="C:outer membrane-bounded periplasmic space"/>
    <property type="evidence" value="ECO:0007669"/>
    <property type="project" value="TreeGrafter"/>
</dbReference>
<feature type="chain" id="PRO_5002938908" evidence="3">
    <location>
        <begin position="27"/>
        <end position="638"/>
    </location>
</feature>
<dbReference type="InterPro" id="IPR003646">
    <property type="entry name" value="SH3-like_bac-type"/>
</dbReference>
<feature type="domain" description="SH3b" evidence="4">
    <location>
        <begin position="97"/>
        <end position="162"/>
    </location>
</feature>
<sequence length="638" mass="69750">MKMKLLKVALILTVLLLGMQLPSVEAATYDGETTVNLNIRTKPSLSGTVVKTLPRGTKVEYGTYNQSWHKVYVNNRTYYASAQYIRKLSSTSSSLTTQAATSTGVTTANLNVRVTSHRSATIVTTLKKGTEVKYAVHNSSWAKVYLNGKTYYAAKAYIAPKLTESNVDRTNGYTNRDLKLFAERNQGSKVQKVLPKHTAVVSSKYNSSWSIVYIGNETYYTPTWGITEGTLDSGVEKKDGYANRELKLFAERNQRSAVKKVLPVNTAVVSSKYNSSWSIVYLGSETYYTPTAWISTSKTPTEPPTTTKPDDGLTQGYANRTVNLFGKTHQSSEVLMVLPKYTAVSYKAYNSSWSTVHIGSKVYYTASSWLTKGKAPAAPEAAPKGTVYINTPGDVLNVRSKASLSSSVIGQLAHASQVSHYGTTNGFYKIKYNGKDGYISAAFTQTLKPSANSPIIVLDPGHGGKDPGAINGTFYEKDVVLDISKRAEKYLREKYGYTVKLTRSTDIFIERYDRAPLAKSMGGVVFVSLHNNADPKRKADGIETYYSANTNQVSRSRSLATSIQNNLMSMMSSSGMSSRGVKSAAFTVINHSLMPSALVELGFITSAKDVALLRNGGSRQKMAEGVAEGIVEYLKANK</sequence>